<evidence type="ECO:0000313" key="2">
    <source>
        <dbReference type="EMBL" id="QIP08510.1"/>
    </source>
</evidence>
<feature type="compositionally biased region" description="Basic and acidic residues" evidence="1">
    <location>
        <begin position="19"/>
        <end position="47"/>
    </location>
</feature>
<evidence type="ECO:0000313" key="3">
    <source>
        <dbReference type="Proteomes" id="UP000500895"/>
    </source>
</evidence>
<evidence type="ECO:0000256" key="1">
    <source>
        <dbReference type="SAM" id="MobiDB-lite"/>
    </source>
</evidence>
<feature type="compositionally biased region" description="Basic and acidic residues" evidence="1">
    <location>
        <begin position="1"/>
        <end position="12"/>
    </location>
</feature>
<protein>
    <submittedName>
        <fullName evidence="2">Uncharacterized protein</fullName>
    </submittedName>
</protein>
<proteinExistence type="predicted"/>
<sequence>MTFEKTSAETSRELPGAKPRIDRKRETREAIIEDAGETKDGDRDLVHGEGGTIDIPAKHGDLSKDD</sequence>
<dbReference type="Proteomes" id="UP000500895">
    <property type="component" value="Chromosome"/>
</dbReference>
<gene>
    <name evidence="2" type="ORF">HAV00_20600</name>
</gene>
<feature type="region of interest" description="Disordered" evidence="1">
    <location>
        <begin position="1"/>
        <end position="66"/>
    </location>
</feature>
<organism evidence="2 3">
    <name type="scientific">Bradyrhizobium symbiodeficiens</name>
    <dbReference type="NCBI Taxonomy" id="1404367"/>
    <lineage>
        <taxon>Bacteria</taxon>
        <taxon>Pseudomonadati</taxon>
        <taxon>Pseudomonadota</taxon>
        <taxon>Alphaproteobacteria</taxon>
        <taxon>Hyphomicrobiales</taxon>
        <taxon>Nitrobacteraceae</taxon>
        <taxon>Bradyrhizobium</taxon>
    </lineage>
</organism>
<accession>A0A6G9A7T3</accession>
<reference evidence="2 3" key="1">
    <citation type="journal article" date="2020" name="Int. J. Syst. Evol. Microbiol.">
        <title>Description and complete genome sequences of Bradyrhizobium symbiodeficiens sp. nov., a non-symbiotic bacterium associated with legumes native to Canada.</title>
        <authorList>
            <person name="Bromfield E.S.P."/>
            <person name="Cloutier S."/>
            <person name="Nguyen H.D.T."/>
        </authorList>
    </citation>
    <scope>NUCLEOTIDE SEQUENCE [LARGE SCALE GENOMIC DNA]</scope>
    <source>
        <strain evidence="2 3">101S1MB</strain>
    </source>
</reference>
<feature type="compositionally biased region" description="Basic and acidic residues" evidence="1">
    <location>
        <begin position="56"/>
        <end position="66"/>
    </location>
</feature>
<dbReference type="AlphaFoldDB" id="A0A6G9A7T3"/>
<name>A0A6G9A7T3_9BRAD</name>
<dbReference type="RefSeq" id="WP_166468598.1">
    <property type="nucleotide sequence ID" value="NZ_CP050066.2"/>
</dbReference>
<dbReference type="EMBL" id="CP050066">
    <property type="protein sequence ID" value="QIP08510.1"/>
    <property type="molecule type" value="Genomic_DNA"/>
</dbReference>